<accession>A0A6P1TI02</accession>
<dbReference type="KEGG" id="anr:Ana3638_04110"/>
<keyword evidence="2" id="KW-1185">Reference proteome</keyword>
<name>A0A6P1TI02_9FIRM</name>
<dbReference type="AlphaFoldDB" id="A0A6P1TI02"/>
<proteinExistence type="predicted"/>
<dbReference type="EMBL" id="CP048000">
    <property type="protein sequence ID" value="QHQ60063.1"/>
    <property type="molecule type" value="Genomic_DNA"/>
</dbReference>
<protein>
    <submittedName>
        <fullName evidence="1">Uncharacterized protein</fullName>
    </submittedName>
</protein>
<organism evidence="1 2">
    <name type="scientific">Anaerocolumna sedimenticola</name>
    <dbReference type="NCBI Taxonomy" id="2696063"/>
    <lineage>
        <taxon>Bacteria</taxon>
        <taxon>Bacillati</taxon>
        <taxon>Bacillota</taxon>
        <taxon>Clostridia</taxon>
        <taxon>Lachnospirales</taxon>
        <taxon>Lachnospiraceae</taxon>
        <taxon>Anaerocolumna</taxon>
    </lineage>
</organism>
<reference evidence="1 2" key="1">
    <citation type="submission" date="2020-01" db="EMBL/GenBank/DDBJ databases">
        <title>Genome analysis of Anaerocolumna sp. CBA3638.</title>
        <authorList>
            <person name="Kim J."/>
            <person name="Roh S.W."/>
        </authorList>
    </citation>
    <scope>NUCLEOTIDE SEQUENCE [LARGE SCALE GENOMIC DNA]</scope>
    <source>
        <strain evidence="1 2">CBA3638</strain>
    </source>
</reference>
<evidence type="ECO:0000313" key="1">
    <source>
        <dbReference type="EMBL" id="QHQ60063.1"/>
    </source>
</evidence>
<dbReference type="Proteomes" id="UP000464314">
    <property type="component" value="Chromosome"/>
</dbReference>
<gene>
    <name evidence="1" type="ORF">Ana3638_04110</name>
</gene>
<sequence>MELPEEINREICANGEKESTLEIKTDYYFSVPFGINEETSDEMLKPARAVSYDLLTNHPQIQGKITVMIITKVIHDTETEQK</sequence>
<dbReference type="RefSeq" id="WP_161836899.1">
    <property type="nucleotide sequence ID" value="NZ_CP048000.1"/>
</dbReference>
<evidence type="ECO:0000313" key="2">
    <source>
        <dbReference type="Proteomes" id="UP000464314"/>
    </source>
</evidence>